<dbReference type="RefSeq" id="WP_179407971.1">
    <property type="nucleotide sequence ID" value="NZ_BMGF01000004.1"/>
</dbReference>
<name>A0A7Y9XZG6_9SPHN</name>
<organism evidence="1 2">
    <name type="scientific">Novosphingobium marinum</name>
    <dbReference type="NCBI Taxonomy" id="1514948"/>
    <lineage>
        <taxon>Bacteria</taxon>
        <taxon>Pseudomonadati</taxon>
        <taxon>Pseudomonadota</taxon>
        <taxon>Alphaproteobacteria</taxon>
        <taxon>Sphingomonadales</taxon>
        <taxon>Sphingomonadaceae</taxon>
        <taxon>Novosphingobium</taxon>
    </lineage>
</organism>
<sequence length="124" mass="14187">MEDARIWNFESDLWTGGEDVYRERVSDDCVMALPATPYIFDGKAATKAVAGTPRWESVEFRNQRVERPQEGLIVIAYRAHAKRGEEEYHALCTSTLRRLSHEDWDVVQHSQIPLGVEVADPDLN</sequence>
<evidence type="ECO:0000313" key="1">
    <source>
        <dbReference type="EMBL" id="NYH96128.1"/>
    </source>
</evidence>
<evidence type="ECO:0000313" key="2">
    <source>
        <dbReference type="Proteomes" id="UP000522081"/>
    </source>
</evidence>
<comment type="caution">
    <text evidence="1">The sequence shown here is derived from an EMBL/GenBank/DDBJ whole genome shotgun (WGS) entry which is preliminary data.</text>
</comment>
<dbReference type="Proteomes" id="UP000522081">
    <property type="component" value="Unassembled WGS sequence"/>
</dbReference>
<dbReference type="EMBL" id="JACBZF010000004">
    <property type="protein sequence ID" value="NYH96128.1"/>
    <property type="molecule type" value="Genomic_DNA"/>
</dbReference>
<dbReference type="AlphaFoldDB" id="A0A7Y9XZG6"/>
<gene>
    <name evidence="1" type="ORF">FHS75_002460</name>
</gene>
<reference evidence="1 2" key="1">
    <citation type="submission" date="2020-07" db="EMBL/GenBank/DDBJ databases">
        <title>Genomic Encyclopedia of Type Strains, Phase IV (KMG-IV): sequencing the most valuable type-strain genomes for metagenomic binning, comparative biology and taxonomic classification.</title>
        <authorList>
            <person name="Goeker M."/>
        </authorList>
    </citation>
    <scope>NUCLEOTIDE SEQUENCE [LARGE SCALE GENOMIC DNA]</scope>
    <source>
        <strain evidence="1 2">DSM 29043</strain>
    </source>
</reference>
<keyword evidence="2" id="KW-1185">Reference proteome</keyword>
<evidence type="ECO:0008006" key="3">
    <source>
        <dbReference type="Google" id="ProtNLM"/>
    </source>
</evidence>
<proteinExistence type="predicted"/>
<accession>A0A7Y9XZG6</accession>
<protein>
    <recommendedName>
        <fullName evidence="3">DUF4440 domain-containing protein</fullName>
    </recommendedName>
</protein>